<keyword evidence="3" id="KW-1185">Reference proteome</keyword>
<evidence type="ECO:0000259" key="2">
    <source>
        <dbReference type="Pfam" id="PF16064"/>
    </source>
</evidence>
<dbReference type="KEGG" id="lak:106163774"/>
<dbReference type="AlphaFoldDB" id="A0A1S3IFI9"/>
<gene>
    <name evidence="4" type="primary">LOC106163774</name>
</gene>
<evidence type="ECO:0000313" key="3">
    <source>
        <dbReference type="Proteomes" id="UP000085678"/>
    </source>
</evidence>
<dbReference type="GeneID" id="106163774"/>
<dbReference type="OrthoDB" id="6159834at2759"/>
<evidence type="ECO:0000313" key="4">
    <source>
        <dbReference type="RefSeq" id="XP_013396908.1"/>
    </source>
</evidence>
<organism evidence="3 4">
    <name type="scientific">Lingula anatina</name>
    <name type="common">Brachiopod</name>
    <name type="synonym">Lingula unguis</name>
    <dbReference type="NCBI Taxonomy" id="7574"/>
    <lineage>
        <taxon>Eukaryota</taxon>
        <taxon>Metazoa</taxon>
        <taxon>Spiralia</taxon>
        <taxon>Lophotrochozoa</taxon>
        <taxon>Brachiopoda</taxon>
        <taxon>Linguliformea</taxon>
        <taxon>Lingulata</taxon>
        <taxon>Lingulida</taxon>
        <taxon>Linguloidea</taxon>
        <taxon>Lingulidae</taxon>
        <taxon>Lingula</taxon>
    </lineage>
</organism>
<proteinExistence type="predicted"/>
<dbReference type="InterPro" id="IPR032071">
    <property type="entry name" value="DUF4806"/>
</dbReference>
<feature type="region of interest" description="Disordered" evidence="1">
    <location>
        <begin position="80"/>
        <end position="157"/>
    </location>
</feature>
<accession>A0A1S3IFI9</accession>
<dbReference type="PANTHER" id="PTHR34153:SF2">
    <property type="entry name" value="SI:CH211-262H13.3-RELATED"/>
    <property type="match status" value="1"/>
</dbReference>
<sequence>MAFILVEFIDGADVAIISEKWLNEDRKSAFWPPFKKEKSLISAIKAHLQPDKLTWTKYTVRVLYEHDDYDKVRGKLRKSQYESDLQSDSEVGLGRYRRTKRPNPRYEDTDDDDEEEEEEEEDESQCLVPPHKIRKIHQNSTSFTSLPTPPRPAGKTLFDNNSIFETKVITSLEEVKCQVQLNSKLLQKVLKCLQENNHQQQHQDQSDGDNAQSLLPISSMEELQSFEEYLQEGDAFRKMVDLLKCVGGSDYKSTVRNVLSHIFSPCVALQINWLGKGGKMGFSQLKKIRHLVETTVRKNRLCPMTTEAEINETIKLWFRYAGDRNGGRIRRQKNSMAPSPSAVLQS</sequence>
<feature type="domain" description="DUF4806" evidence="2">
    <location>
        <begin position="215"/>
        <end position="290"/>
    </location>
</feature>
<dbReference type="PANTHER" id="PTHR34153">
    <property type="entry name" value="SI:CH211-262H13.3-RELATED-RELATED"/>
    <property type="match status" value="1"/>
</dbReference>
<name>A0A1S3IFI9_LINAN</name>
<dbReference type="Pfam" id="PF16064">
    <property type="entry name" value="DUF4806"/>
    <property type="match status" value="1"/>
</dbReference>
<evidence type="ECO:0000256" key="1">
    <source>
        <dbReference type="SAM" id="MobiDB-lite"/>
    </source>
</evidence>
<dbReference type="InParanoid" id="A0A1S3IFI9"/>
<dbReference type="RefSeq" id="XP_013396908.1">
    <property type="nucleotide sequence ID" value="XM_013541454.1"/>
</dbReference>
<dbReference type="Proteomes" id="UP000085678">
    <property type="component" value="Unplaced"/>
</dbReference>
<feature type="compositionally biased region" description="Acidic residues" evidence="1">
    <location>
        <begin position="108"/>
        <end position="124"/>
    </location>
</feature>
<protein>
    <submittedName>
        <fullName evidence="4">Uncharacterized protein LOC106163774</fullName>
    </submittedName>
</protein>
<reference evidence="4" key="1">
    <citation type="submission" date="2025-08" db="UniProtKB">
        <authorList>
            <consortium name="RefSeq"/>
        </authorList>
    </citation>
    <scope>IDENTIFICATION</scope>
    <source>
        <tissue evidence="4">Gonads</tissue>
    </source>
</reference>